<feature type="compositionally biased region" description="Low complexity" evidence="2">
    <location>
        <begin position="57"/>
        <end position="68"/>
    </location>
</feature>
<dbReference type="Proteomes" id="UP000039865">
    <property type="component" value="Unassembled WGS sequence"/>
</dbReference>
<keyword evidence="4" id="KW-1185">Reference proteome</keyword>
<feature type="compositionally biased region" description="Basic and acidic residues" evidence="2">
    <location>
        <begin position="471"/>
        <end position="483"/>
    </location>
</feature>
<feature type="compositionally biased region" description="Polar residues" evidence="2">
    <location>
        <begin position="459"/>
        <end position="470"/>
    </location>
</feature>
<feature type="region of interest" description="Disordered" evidence="2">
    <location>
        <begin position="1"/>
        <end position="68"/>
    </location>
</feature>
<feature type="compositionally biased region" description="Polar residues" evidence="2">
    <location>
        <begin position="914"/>
        <end position="924"/>
    </location>
</feature>
<dbReference type="EMBL" id="CCKQ01004711">
    <property type="protein sequence ID" value="CDW75868.1"/>
    <property type="molecule type" value="Genomic_DNA"/>
</dbReference>
<accession>A0A078A301</accession>
<feature type="coiled-coil region" evidence="1">
    <location>
        <begin position="368"/>
        <end position="444"/>
    </location>
</feature>
<dbReference type="InParanoid" id="A0A078A301"/>
<feature type="compositionally biased region" description="Basic and acidic residues" evidence="2">
    <location>
        <begin position="1139"/>
        <end position="1150"/>
    </location>
</feature>
<protein>
    <submittedName>
        <fullName evidence="3">Uncharacterized protein</fullName>
    </submittedName>
</protein>
<feature type="region of interest" description="Disordered" evidence="2">
    <location>
        <begin position="1128"/>
        <end position="1176"/>
    </location>
</feature>
<gene>
    <name evidence="3" type="primary">Contig3730.g3984</name>
    <name evidence="3" type="ORF">STYLEM_4863</name>
</gene>
<feature type="region of interest" description="Disordered" evidence="2">
    <location>
        <begin position="987"/>
        <end position="1008"/>
    </location>
</feature>
<feature type="compositionally biased region" description="Basic and acidic residues" evidence="2">
    <location>
        <begin position="901"/>
        <end position="913"/>
    </location>
</feature>
<feature type="coiled-coil region" evidence="1">
    <location>
        <begin position="808"/>
        <end position="899"/>
    </location>
</feature>
<feature type="coiled-coil region" evidence="1">
    <location>
        <begin position="287"/>
        <end position="343"/>
    </location>
</feature>
<evidence type="ECO:0000256" key="1">
    <source>
        <dbReference type="SAM" id="Coils"/>
    </source>
</evidence>
<feature type="compositionally biased region" description="Low complexity" evidence="2">
    <location>
        <begin position="1128"/>
        <end position="1137"/>
    </location>
</feature>
<dbReference type="AlphaFoldDB" id="A0A078A301"/>
<feature type="compositionally biased region" description="Polar residues" evidence="2">
    <location>
        <begin position="14"/>
        <end position="46"/>
    </location>
</feature>
<feature type="region of interest" description="Disordered" evidence="2">
    <location>
        <begin position="901"/>
        <end position="924"/>
    </location>
</feature>
<reference evidence="3 4" key="1">
    <citation type="submission" date="2014-06" db="EMBL/GenBank/DDBJ databases">
        <authorList>
            <person name="Swart Estienne"/>
        </authorList>
    </citation>
    <scope>NUCLEOTIDE SEQUENCE [LARGE SCALE GENOMIC DNA]</scope>
    <source>
        <strain evidence="3 4">130c</strain>
    </source>
</reference>
<evidence type="ECO:0000313" key="3">
    <source>
        <dbReference type="EMBL" id="CDW75868.1"/>
    </source>
</evidence>
<proteinExistence type="predicted"/>
<sequence length="1176" mass="137782">MNSNIDCQTVPVGGTSSRSNLGLSPLTHQSQHSASTSNTLQNLNSQLRDKSPHRQHQSASGSGHQQQISTFDLLQEQKEKLESENYELKRTLRLKESEHQKVKAVLEQQVQLLQMQVNESLERETNLKKVTEKMLSAFNPSSTPSATQASQQTEMLKELQIQNDMYQMEIKESKAHHNDQIKNLERTLEDTKHQLQQIQQKNKMLEDRVENLKYDNEHLNIDQVLKIKELELKLEQMLDEKARLHKEIDSNQHRYKTSIEYLSNEKKKINHEQFRMSQLQKSDSKNTKSNTKKIKDLESELDRLKNQQEQLISGIKVSHESEKKQLELQITRLEKLNKQQTEAQKVSQHNIRDFSPLTRSINYNPAQTQQIQDASSKYQKEIEELNGRISNINSEYSKLKADNQEIIKKVEQYEKEMQQQKHKLKKSKEEVQRLRNINQQHQIQNQQTQYQNQQLHNSYNQQNNGITGSAKSDKQQSKDISDKYKKKIQSLKSQIQKLEQNEKKVKNMLIDKENEHEQELIEIKRLLNLERKRVKELQESTLQFKSSYEKLQQDIFSQVKEKDKKLSVLNKTIWDLQAQLNSQTHGSTINPIKTSGNGDQDRDIRASKTNRNLFNDFSPEAHKELNQGLNTQFLLNFNEQHMDKNDNLIQQIQLANRILDSCLEIMCFYCRKTYDNGKLFLNHLNRCQPQHEENGNKNHLKDIVTEYLDQSSGAVSKSMQRIGSHKGPNSIHSSLASLKQHNPLSSDLYYNQIFDSNVSSVQFQHSPSEENLVTNPSQQDLIQAKQISQSFNQMQQTSFQRDELLSKNTQLNQKIEFQDQLIRKLEQQVNQLRQDRDTKQIDLDKLELELKRTKIELAMCEERKSESEQCYKNEIKYLIDKLLKTKNKLMKERQGLHKKLLETHTSDSDDEIRPQSNSFTSTSTNYIKNLKTRQALQNNILNNTTNYNQNGQTVQIAKYLQMSNNENALRMYNQSQIDIAEQLNRSGNLGRTHGYNRSSKSTSKLLNQSQNVQNACNISQINNQSNASKLDRSQILNQMEQQALKIISEQHRNTNEALRKNEKSADRYQIPMNRVNNIQQYQHQQQQQQQQNLRDQQQQMLFNKSSKLMINFREDTNVSLRERDINSMMNNSNQNNNYKKQDSQGYKENKQQQLQKHHQFNTSSDSENLSPSNWES</sequence>
<evidence type="ECO:0000256" key="2">
    <source>
        <dbReference type="SAM" id="MobiDB-lite"/>
    </source>
</evidence>
<keyword evidence="1" id="KW-0175">Coiled coil</keyword>
<dbReference type="OMA" id="LAMCEER"/>
<name>A0A078A301_STYLE</name>
<organism evidence="3 4">
    <name type="scientific">Stylonychia lemnae</name>
    <name type="common">Ciliate</name>
    <dbReference type="NCBI Taxonomy" id="5949"/>
    <lineage>
        <taxon>Eukaryota</taxon>
        <taxon>Sar</taxon>
        <taxon>Alveolata</taxon>
        <taxon>Ciliophora</taxon>
        <taxon>Intramacronucleata</taxon>
        <taxon>Spirotrichea</taxon>
        <taxon>Stichotrichia</taxon>
        <taxon>Sporadotrichida</taxon>
        <taxon>Oxytrichidae</taxon>
        <taxon>Stylonychinae</taxon>
        <taxon>Stylonychia</taxon>
    </lineage>
</organism>
<evidence type="ECO:0000313" key="4">
    <source>
        <dbReference type="Proteomes" id="UP000039865"/>
    </source>
</evidence>
<feature type="coiled-coil region" evidence="1">
    <location>
        <begin position="149"/>
        <end position="254"/>
    </location>
</feature>
<feature type="compositionally biased region" description="Polar residues" evidence="2">
    <location>
        <begin position="1151"/>
        <end position="1176"/>
    </location>
</feature>
<feature type="region of interest" description="Disordered" evidence="2">
    <location>
        <begin position="459"/>
        <end position="484"/>
    </location>
</feature>